<comment type="caution">
    <text evidence="1">The sequence shown here is derived from an EMBL/GenBank/DDBJ whole genome shotgun (WGS) entry which is preliminary data.</text>
</comment>
<reference evidence="1" key="1">
    <citation type="submission" date="2022-04" db="EMBL/GenBank/DDBJ databases">
        <title>Genome of the entomopathogenic fungus Entomophthora muscae.</title>
        <authorList>
            <person name="Elya C."/>
            <person name="Lovett B.R."/>
            <person name="Lee E."/>
            <person name="Macias A.M."/>
            <person name="Hajek A.E."/>
            <person name="De Bivort B.L."/>
            <person name="Kasson M.T."/>
            <person name="De Fine Licht H.H."/>
            <person name="Stajich J.E."/>
        </authorList>
    </citation>
    <scope>NUCLEOTIDE SEQUENCE</scope>
    <source>
        <strain evidence="1">Berkeley</strain>
    </source>
</reference>
<organism evidence="1 2">
    <name type="scientific">Entomophthora muscae</name>
    <dbReference type="NCBI Taxonomy" id="34485"/>
    <lineage>
        <taxon>Eukaryota</taxon>
        <taxon>Fungi</taxon>
        <taxon>Fungi incertae sedis</taxon>
        <taxon>Zoopagomycota</taxon>
        <taxon>Entomophthoromycotina</taxon>
        <taxon>Entomophthoromycetes</taxon>
        <taxon>Entomophthorales</taxon>
        <taxon>Entomophthoraceae</taxon>
        <taxon>Entomophthora</taxon>
    </lineage>
</organism>
<sequence length="231" mass="25286">MHQPFYKLPPILEEPGEGKEEWLSVYSSTPEWTNSPASTKSDLTSEFNLSRSDISSEATPSALNSAIQDQYSDGVCIYCGSLAQGVDWGLDMCHDCTEALEHDLPRQRKINCAQCDLSIEGHYVEALGTVWHPSCFSCLRCGTHVQHGFIIDGHLFCSICHSENARCGLCASPVVGLCLSSLTARYHPYHFSCQTCQEPLPSTGFSAINGKIQCSDCAEGTLVPFCLELPL</sequence>
<keyword evidence="2" id="KW-1185">Reference proteome</keyword>
<evidence type="ECO:0000313" key="2">
    <source>
        <dbReference type="Proteomes" id="UP001165960"/>
    </source>
</evidence>
<accession>A0ACC2TVJ0</accession>
<dbReference type="Proteomes" id="UP001165960">
    <property type="component" value="Unassembled WGS sequence"/>
</dbReference>
<gene>
    <name evidence="1" type="ORF">DSO57_1003239</name>
</gene>
<evidence type="ECO:0000313" key="1">
    <source>
        <dbReference type="EMBL" id="KAJ9078775.1"/>
    </source>
</evidence>
<protein>
    <submittedName>
        <fullName evidence="1">Uncharacterized protein</fullName>
    </submittedName>
</protein>
<dbReference type="EMBL" id="QTSX02002137">
    <property type="protein sequence ID" value="KAJ9078775.1"/>
    <property type="molecule type" value="Genomic_DNA"/>
</dbReference>
<proteinExistence type="predicted"/>
<name>A0ACC2TVJ0_9FUNG</name>